<dbReference type="EMBL" id="JAAOCA010000003">
    <property type="protein sequence ID" value="MBD1597774.1"/>
    <property type="molecule type" value="Genomic_DNA"/>
</dbReference>
<keyword evidence="1" id="KW-1133">Transmembrane helix</keyword>
<proteinExistence type="predicted"/>
<feature type="transmembrane region" description="Helical" evidence="1">
    <location>
        <begin position="34"/>
        <end position="56"/>
    </location>
</feature>
<organism evidence="2 3">
    <name type="scientific">Pseudomonas typographi</name>
    <dbReference type="NCBI Taxonomy" id="2715964"/>
    <lineage>
        <taxon>Bacteria</taxon>
        <taxon>Pseudomonadati</taxon>
        <taxon>Pseudomonadota</taxon>
        <taxon>Gammaproteobacteria</taxon>
        <taxon>Pseudomonadales</taxon>
        <taxon>Pseudomonadaceae</taxon>
        <taxon>Pseudomonas</taxon>
    </lineage>
</organism>
<name>A0ABR7YXA9_9PSED</name>
<accession>A0ABR7YXA9</accession>
<gene>
    <name evidence="2" type="ORF">HAQ05_03470</name>
</gene>
<evidence type="ECO:0000256" key="1">
    <source>
        <dbReference type="SAM" id="Phobius"/>
    </source>
</evidence>
<keyword evidence="1" id="KW-0472">Membrane</keyword>
<evidence type="ECO:0000313" key="2">
    <source>
        <dbReference type="EMBL" id="MBD1597774.1"/>
    </source>
</evidence>
<keyword evidence="3" id="KW-1185">Reference proteome</keyword>
<comment type="caution">
    <text evidence="2">The sequence shown here is derived from an EMBL/GenBank/DDBJ whole genome shotgun (WGS) entry which is preliminary data.</text>
</comment>
<reference evidence="2 3" key="1">
    <citation type="journal article" date="2020" name="Insects">
        <title>Bacteria Belonging to Pseudomonas typographi sp. nov. from the Bark Beetle Ips typographus Have Genomic Potential to Aid in the Host Ecology.</title>
        <authorList>
            <person name="Peral-Aranega E."/>
            <person name="Saati-Santamaria Z."/>
            <person name="Kolarik M."/>
            <person name="Rivas R."/>
            <person name="Garcia-Fraile P."/>
        </authorList>
    </citation>
    <scope>NUCLEOTIDE SEQUENCE [LARGE SCALE GENOMIC DNA]</scope>
    <source>
        <strain evidence="2 3">CA3A</strain>
    </source>
</reference>
<sequence>MSRQELQTQLDAIRREGAAVDALLQRRETFLTRYGVIPFGIGAGFAAAVLYSMGVFKLF</sequence>
<evidence type="ECO:0000313" key="3">
    <source>
        <dbReference type="Proteomes" id="UP000805841"/>
    </source>
</evidence>
<dbReference type="Proteomes" id="UP000805841">
    <property type="component" value="Unassembled WGS sequence"/>
</dbReference>
<protein>
    <recommendedName>
        <fullName evidence="4">DUF3618 domain-containing protein</fullName>
    </recommendedName>
</protein>
<keyword evidence="1" id="KW-0812">Transmembrane</keyword>
<evidence type="ECO:0008006" key="4">
    <source>
        <dbReference type="Google" id="ProtNLM"/>
    </source>
</evidence>
<dbReference type="RefSeq" id="WP_190417396.1">
    <property type="nucleotide sequence ID" value="NZ_JAAOCA010000003.1"/>
</dbReference>